<accession>A0A9X2EHJ3</accession>
<proteinExistence type="predicted"/>
<dbReference type="SUPFAM" id="SSF141694">
    <property type="entry name" value="AF2212/PG0164-like"/>
    <property type="match status" value="1"/>
</dbReference>
<comment type="caution">
    <text evidence="1">The sequence shown here is derived from an EMBL/GenBank/DDBJ whole genome shotgun (WGS) entry which is preliminary data.</text>
</comment>
<dbReference type="RefSeq" id="WP_252112314.1">
    <property type="nucleotide sequence ID" value="NZ_JAMSHT010000001.1"/>
</dbReference>
<dbReference type="Pfam" id="PF08922">
    <property type="entry name" value="DUF1905"/>
    <property type="match status" value="1"/>
</dbReference>
<evidence type="ECO:0000313" key="2">
    <source>
        <dbReference type="Proteomes" id="UP001155128"/>
    </source>
</evidence>
<reference evidence="1" key="1">
    <citation type="submission" date="2022-06" db="EMBL/GenBank/DDBJ databases">
        <title>Sphingomicrobium sedimins sp. nov., a marine bacterium isolated from tidal flat.</title>
        <authorList>
            <person name="Kim C.-H."/>
            <person name="Yoo Y."/>
            <person name="Kim J.-J."/>
        </authorList>
    </citation>
    <scope>NUCLEOTIDE SEQUENCE</scope>
    <source>
        <strain evidence="1">GRR-S6-50</strain>
    </source>
</reference>
<dbReference type="AlphaFoldDB" id="A0A9X2EHJ3"/>
<dbReference type="InterPro" id="IPR037079">
    <property type="entry name" value="AF2212/PG0164-like_sf"/>
</dbReference>
<keyword evidence="2" id="KW-1185">Reference proteome</keyword>
<dbReference type="InterPro" id="IPR015018">
    <property type="entry name" value="DUF1905"/>
</dbReference>
<organism evidence="1 2">
    <name type="scientific">Sphingomicrobium sediminis</name>
    <dbReference type="NCBI Taxonomy" id="2950949"/>
    <lineage>
        <taxon>Bacteria</taxon>
        <taxon>Pseudomonadati</taxon>
        <taxon>Pseudomonadota</taxon>
        <taxon>Alphaproteobacteria</taxon>
        <taxon>Sphingomonadales</taxon>
        <taxon>Sphingomonadaceae</taxon>
        <taxon>Sphingomicrobium</taxon>
    </lineage>
</organism>
<dbReference type="Proteomes" id="UP001155128">
    <property type="component" value="Unassembled WGS sequence"/>
</dbReference>
<dbReference type="EMBL" id="JAMSHT010000001">
    <property type="protein sequence ID" value="MCM8556801.1"/>
    <property type="molecule type" value="Genomic_DNA"/>
</dbReference>
<name>A0A9X2EHJ3_9SPHN</name>
<gene>
    <name evidence="1" type="ORF">NDO55_03085</name>
</gene>
<protein>
    <submittedName>
        <fullName evidence="1">DUF1905 domain-containing protein</fullName>
    </submittedName>
</protein>
<evidence type="ECO:0000313" key="1">
    <source>
        <dbReference type="EMBL" id="MCM8556801.1"/>
    </source>
</evidence>
<dbReference type="Gene3D" id="2.40.30.100">
    <property type="entry name" value="AF2212/PG0164-like"/>
    <property type="match status" value="1"/>
</dbReference>
<sequence length="95" mass="10461">MIRFTAPLWRWSGGNWFFVTLPAETASEVRLDAMGQRGGFGSIKVSVRVGETSWRTSLFPDKSSGSFLLPMKKSVRQAEGLSLDLPVDIELEVAG</sequence>